<dbReference type="Proteomes" id="UP000694562">
    <property type="component" value="Unplaced"/>
</dbReference>
<sequence>MHLGGRRAAADGPAQARPTGRPGRAKPAAGRGRATGTGGTRPSEPPGRRARLSDPQHPHTPRALTGSAATSWRRGRSAPAGRHPSAARTRRRSPPPPAPRLTVSTATKVAVRSASTMEGHSSVKLSLCTSTTGTRHRAMAAPAPPRLPTACPLPPIAPRRRPARRLRLFPPPAGAALPLRNASSAQISFLRKRAFNTGSPAGSFRAAAGAAGRRGGVVSSPRALIGSGAQGGHAPSSGRREGASPPPPRPVSIGSRGKVGGAARSDLSLRVGGVCEGNVFPGKSRVVPFPGSSRVSLDMGPLRAAAGGLRRSGGRAAPPAGRSRKGASLRRGAPAPPPTRHLFSDPAEIAALRGDLLGWYDRCKRDLPWRTLAATELDTDRRAYAVWVSEVMLQQTQVATVIDYYNRWMQKWPTLQALAQASLEEVNELWAGLGYYSRGKRLQEAAKKVVSELAGQMPRTAEDLQKLLPGVGRYTAGAIASISYRQATGVVDGNVIRVLCRLRCIGADSSSPAVIDQLWDMANALVDRSRPGDFNQALMELGATVCVPKAPLCGECPVKQHCRARRRVEKELAFTSQQLFGKPTPVPDVEDCGVGGCPLCPPATEPWDSSLGVTNFPRKAAKKQPRVARTASCVLERRGCHGAPEYLIVQRPSSGLLAGLWEFPSLPLAQGLQEEEERQALADHLQAWMGQPVVAKGLQFIGEVVHIFSHIHQTYVVYSLPLDGDVTLDPASSSSRWVTEEEFYASAVSTAMKKVLKACEKQRRKESSPGKGSKRKRGAKTQGASSSGGGTQLSLYTFLRVPTAP</sequence>
<dbReference type="GO" id="GO:0032357">
    <property type="term" value="F:oxidized purine DNA binding"/>
    <property type="evidence" value="ECO:0007669"/>
    <property type="project" value="TreeGrafter"/>
</dbReference>
<evidence type="ECO:0000256" key="19">
    <source>
        <dbReference type="ARBA" id="ARBA00081502"/>
    </source>
</evidence>
<feature type="region of interest" description="Disordered" evidence="20">
    <location>
        <begin position="1"/>
        <end position="107"/>
    </location>
</feature>
<evidence type="ECO:0000256" key="12">
    <source>
        <dbReference type="ARBA" id="ARBA00023004"/>
    </source>
</evidence>
<evidence type="ECO:0000256" key="8">
    <source>
        <dbReference type="ARBA" id="ARBA00022485"/>
    </source>
</evidence>
<dbReference type="OrthoDB" id="10248838at2759"/>
<evidence type="ECO:0000256" key="14">
    <source>
        <dbReference type="ARBA" id="ARBA00023128"/>
    </source>
</evidence>
<dbReference type="SMART" id="SM00525">
    <property type="entry name" value="FES"/>
    <property type="match status" value="1"/>
</dbReference>
<keyword evidence="11" id="KW-0378">Hydrolase</keyword>
<feature type="compositionally biased region" description="Low complexity" evidence="20">
    <location>
        <begin position="210"/>
        <end position="220"/>
    </location>
</feature>
<reference evidence="22" key="1">
    <citation type="submission" date="2025-08" db="UniProtKB">
        <authorList>
            <consortium name="Ensembl"/>
        </authorList>
    </citation>
    <scope>IDENTIFICATION</scope>
</reference>
<dbReference type="SUPFAM" id="SSF55811">
    <property type="entry name" value="Nudix"/>
    <property type="match status" value="1"/>
</dbReference>
<keyword evidence="13" id="KW-0411">Iron-sulfur</keyword>
<dbReference type="FunFam" id="3.90.79.10:FF:000026">
    <property type="entry name" value="Adenine DNA glycosylase"/>
    <property type="match status" value="1"/>
</dbReference>
<feature type="region of interest" description="Disordered" evidence="20">
    <location>
        <begin position="210"/>
        <end position="260"/>
    </location>
</feature>
<comment type="subcellular location">
    <subcellularLocation>
        <location evidence="4">Mitochondrion</location>
    </subcellularLocation>
    <subcellularLocation>
        <location evidence="3">Nucleus</location>
    </subcellularLocation>
</comment>
<dbReference type="InterPro" id="IPR003651">
    <property type="entry name" value="Endonuclease3_FeS-loop_motif"/>
</dbReference>
<dbReference type="Pfam" id="PF00730">
    <property type="entry name" value="HhH-GPD"/>
    <property type="match status" value="1"/>
</dbReference>
<dbReference type="InterPro" id="IPR011257">
    <property type="entry name" value="DNA_glycosylase"/>
</dbReference>
<evidence type="ECO:0000256" key="17">
    <source>
        <dbReference type="ARBA" id="ARBA00023295"/>
    </source>
</evidence>
<accession>A0A8C4V333</accession>
<evidence type="ECO:0000256" key="2">
    <source>
        <dbReference type="ARBA" id="ARBA00001966"/>
    </source>
</evidence>
<evidence type="ECO:0000313" key="22">
    <source>
        <dbReference type="Ensembl" id="ENSFTIP00000021913.1"/>
    </source>
</evidence>
<dbReference type="FunFam" id="1.10.1670.10:FF:000002">
    <property type="entry name" value="Adenine DNA glycosylase"/>
    <property type="match status" value="1"/>
</dbReference>
<keyword evidence="23" id="KW-1185">Reference proteome</keyword>
<dbReference type="InterPro" id="IPR023170">
    <property type="entry name" value="HhH_base_excis_C"/>
</dbReference>
<evidence type="ECO:0000256" key="4">
    <source>
        <dbReference type="ARBA" id="ARBA00004173"/>
    </source>
</evidence>
<dbReference type="GO" id="GO:0000701">
    <property type="term" value="F:purine-specific mismatch base pair DNA N-glycosylase activity"/>
    <property type="evidence" value="ECO:0007669"/>
    <property type="project" value="UniProtKB-EC"/>
</dbReference>
<keyword evidence="12" id="KW-0408">Iron</keyword>
<evidence type="ECO:0000256" key="20">
    <source>
        <dbReference type="SAM" id="MobiDB-lite"/>
    </source>
</evidence>
<evidence type="ECO:0000256" key="10">
    <source>
        <dbReference type="ARBA" id="ARBA00022763"/>
    </source>
</evidence>
<evidence type="ECO:0000256" key="11">
    <source>
        <dbReference type="ARBA" id="ARBA00022801"/>
    </source>
</evidence>
<dbReference type="CDD" id="cd00056">
    <property type="entry name" value="ENDO3c"/>
    <property type="match status" value="1"/>
</dbReference>
<evidence type="ECO:0000256" key="16">
    <source>
        <dbReference type="ARBA" id="ARBA00023242"/>
    </source>
</evidence>
<evidence type="ECO:0000256" key="18">
    <source>
        <dbReference type="ARBA" id="ARBA00058024"/>
    </source>
</evidence>
<keyword evidence="15" id="KW-0234">DNA repair</keyword>
<dbReference type="Pfam" id="PF14815">
    <property type="entry name" value="NUDIX_4"/>
    <property type="match status" value="1"/>
</dbReference>
<evidence type="ECO:0000313" key="23">
    <source>
        <dbReference type="Proteomes" id="UP000694562"/>
    </source>
</evidence>
<evidence type="ECO:0000256" key="1">
    <source>
        <dbReference type="ARBA" id="ARBA00000843"/>
    </source>
</evidence>
<dbReference type="CDD" id="cd03431">
    <property type="entry name" value="NUDIX_DNA_Glycosylase_C-MutY"/>
    <property type="match status" value="1"/>
</dbReference>
<dbReference type="InterPro" id="IPR003265">
    <property type="entry name" value="HhH-GPD_domain"/>
</dbReference>
<keyword evidence="14" id="KW-0496">Mitochondrion</keyword>
<dbReference type="GO" id="GO:0005739">
    <property type="term" value="C:mitochondrion"/>
    <property type="evidence" value="ECO:0007669"/>
    <property type="project" value="UniProtKB-SubCell"/>
</dbReference>
<evidence type="ECO:0000256" key="15">
    <source>
        <dbReference type="ARBA" id="ARBA00023204"/>
    </source>
</evidence>
<keyword evidence="9" id="KW-0479">Metal-binding</keyword>
<dbReference type="SMART" id="SM00478">
    <property type="entry name" value="ENDO3c"/>
    <property type="match status" value="1"/>
</dbReference>
<dbReference type="EC" id="3.2.2.31" evidence="6"/>
<dbReference type="Gene3D" id="1.10.1670.10">
    <property type="entry name" value="Helix-hairpin-Helix base-excision DNA repair enzymes (C-terminal)"/>
    <property type="match status" value="1"/>
</dbReference>
<dbReference type="InterPro" id="IPR029119">
    <property type="entry name" value="MutY_C"/>
</dbReference>
<proteinExistence type="inferred from homology"/>
<dbReference type="Ensembl" id="ENSFTIT00000022827.1">
    <property type="protein sequence ID" value="ENSFTIP00000021913.1"/>
    <property type="gene ID" value="ENSFTIG00000014219.1"/>
</dbReference>
<comment type="similarity">
    <text evidence="5">Belongs to the Nth/MutY family.</text>
</comment>
<dbReference type="GO" id="GO:0035485">
    <property type="term" value="F:adenine/guanine mispair binding"/>
    <property type="evidence" value="ECO:0007669"/>
    <property type="project" value="TreeGrafter"/>
</dbReference>
<dbReference type="Pfam" id="PF00633">
    <property type="entry name" value="HHH"/>
    <property type="match status" value="1"/>
</dbReference>
<dbReference type="PANTHER" id="PTHR42944:SF1">
    <property type="entry name" value="ADENINE DNA GLYCOSYLASE"/>
    <property type="match status" value="1"/>
</dbReference>
<keyword evidence="10" id="KW-0227">DNA damage</keyword>
<dbReference type="AlphaFoldDB" id="A0A8C4V333"/>
<dbReference type="FunFam" id="1.10.340.30:FF:000002">
    <property type="entry name" value="Adenine DNA glycosylase"/>
    <property type="match status" value="1"/>
</dbReference>
<dbReference type="InterPro" id="IPR044298">
    <property type="entry name" value="MIG/MutY"/>
</dbReference>
<keyword evidence="16" id="KW-0539">Nucleus</keyword>
<dbReference type="GO" id="GO:0034039">
    <property type="term" value="F:8-oxo-7,8-dihydroguanine DNA N-glycosylase activity"/>
    <property type="evidence" value="ECO:0007669"/>
    <property type="project" value="TreeGrafter"/>
</dbReference>
<dbReference type="GO" id="GO:0051539">
    <property type="term" value="F:4 iron, 4 sulfur cluster binding"/>
    <property type="evidence" value="ECO:0007669"/>
    <property type="project" value="UniProtKB-KW"/>
</dbReference>
<evidence type="ECO:0000256" key="6">
    <source>
        <dbReference type="ARBA" id="ARBA00012045"/>
    </source>
</evidence>
<dbReference type="GO" id="GO:0006284">
    <property type="term" value="P:base-excision repair"/>
    <property type="evidence" value="ECO:0007669"/>
    <property type="project" value="InterPro"/>
</dbReference>
<dbReference type="SUPFAM" id="SSF48150">
    <property type="entry name" value="DNA-glycosylase"/>
    <property type="match status" value="1"/>
</dbReference>
<dbReference type="GO" id="GO:0006298">
    <property type="term" value="P:mismatch repair"/>
    <property type="evidence" value="ECO:0007669"/>
    <property type="project" value="TreeGrafter"/>
</dbReference>
<dbReference type="Gene3D" id="3.90.79.10">
    <property type="entry name" value="Nucleoside Triphosphate Pyrophosphohydrolase"/>
    <property type="match status" value="1"/>
</dbReference>
<comment type="cofactor">
    <cofactor evidence="2">
        <name>[4Fe-4S] cluster</name>
        <dbReference type="ChEBI" id="CHEBI:49883"/>
    </cofactor>
</comment>
<dbReference type="Gene3D" id="1.10.340.30">
    <property type="entry name" value="Hypothetical protein, domain 2"/>
    <property type="match status" value="1"/>
</dbReference>
<evidence type="ECO:0000256" key="3">
    <source>
        <dbReference type="ARBA" id="ARBA00004123"/>
    </source>
</evidence>
<evidence type="ECO:0000259" key="21">
    <source>
        <dbReference type="PROSITE" id="PS51462"/>
    </source>
</evidence>
<dbReference type="PANTHER" id="PTHR42944">
    <property type="entry name" value="ADENINE DNA GLYCOSYLASE"/>
    <property type="match status" value="1"/>
</dbReference>
<dbReference type="InterPro" id="IPR000086">
    <property type="entry name" value="NUDIX_hydrolase_dom"/>
</dbReference>
<evidence type="ECO:0000256" key="5">
    <source>
        <dbReference type="ARBA" id="ARBA00008343"/>
    </source>
</evidence>
<comment type="catalytic activity">
    <reaction evidence="1">
        <text>Hydrolyzes free adenine bases from 7,8-dihydro-8-oxoguanine:adenine mismatched double-stranded DNA, leaving an apurinic site.</text>
        <dbReference type="EC" id="3.2.2.31"/>
    </reaction>
</comment>
<feature type="compositionally biased region" description="Low complexity" evidence="20">
    <location>
        <begin position="16"/>
        <end position="32"/>
    </location>
</feature>
<comment type="function">
    <text evidence="18">Involved in oxidative DNA damage repair. Initiates repair of A*oxoG to C*G by removing the inappropriately paired adenine base from the DNA backbone. Possesses both adenine and 2-OH-A DNA glycosylase activities.</text>
</comment>
<evidence type="ECO:0000256" key="9">
    <source>
        <dbReference type="ARBA" id="ARBA00022723"/>
    </source>
</evidence>
<evidence type="ECO:0000256" key="13">
    <source>
        <dbReference type="ARBA" id="ARBA00023014"/>
    </source>
</evidence>
<feature type="compositionally biased region" description="Low complexity" evidence="20">
    <location>
        <begin position="305"/>
        <end position="321"/>
    </location>
</feature>
<keyword evidence="8" id="KW-0004">4Fe-4S</keyword>
<evidence type="ECO:0000256" key="7">
    <source>
        <dbReference type="ARBA" id="ARBA00022023"/>
    </source>
</evidence>
<dbReference type="PROSITE" id="PS51462">
    <property type="entry name" value="NUDIX"/>
    <property type="match status" value="1"/>
</dbReference>
<feature type="region of interest" description="Disordered" evidence="20">
    <location>
        <begin position="305"/>
        <end position="342"/>
    </location>
</feature>
<feature type="domain" description="Nudix hydrolase" evidence="21">
    <location>
        <begin position="626"/>
        <end position="760"/>
    </location>
</feature>
<dbReference type="GO" id="GO:0005634">
    <property type="term" value="C:nucleus"/>
    <property type="evidence" value="ECO:0007669"/>
    <property type="project" value="UniProtKB-SubCell"/>
</dbReference>
<protein>
    <recommendedName>
        <fullName evidence="7">Adenine DNA glycosylase</fullName>
        <ecNumber evidence="6">3.2.2.31</ecNumber>
    </recommendedName>
    <alternativeName>
        <fullName evidence="19">MutY homolog</fullName>
    </alternativeName>
</protein>
<dbReference type="GO" id="GO:0046872">
    <property type="term" value="F:metal ion binding"/>
    <property type="evidence" value="ECO:0007669"/>
    <property type="project" value="UniProtKB-KW"/>
</dbReference>
<feature type="region of interest" description="Disordered" evidence="20">
    <location>
        <begin position="759"/>
        <end position="792"/>
    </location>
</feature>
<reference evidence="22" key="2">
    <citation type="submission" date="2025-09" db="UniProtKB">
        <authorList>
            <consortium name="Ensembl"/>
        </authorList>
    </citation>
    <scope>IDENTIFICATION</scope>
</reference>
<organism evidence="22 23">
    <name type="scientific">Falco tinnunculus</name>
    <name type="common">Common kestrel</name>
    <dbReference type="NCBI Taxonomy" id="100819"/>
    <lineage>
        <taxon>Eukaryota</taxon>
        <taxon>Metazoa</taxon>
        <taxon>Chordata</taxon>
        <taxon>Craniata</taxon>
        <taxon>Vertebrata</taxon>
        <taxon>Euteleostomi</taxon>
        <taxon>Archelosauria</taxon>
        <taxon>Archosauria</taxon>
        <taxon>Dinosauria</taxon>
        <taxon>Saurischia</taxon>
        <taxon>Theropoda</taxon>
        <taxon>Coelurosauria</taxon>
        <taxon>Aves</taxon>
        <taxon>Neognathae</taxon>
        <taxon>Neoaves</taxon>
        <taxon>Telluraves</taxon>
        <taxon>Australaves</taxon>
        <taxon>Falconiformes</taxon>
        <taxon>Falconidae</taxon>
        <taxon>Falco</taxon>
    </lineage>
</organism>
<keyword evidence="17" id="KW-0326">Glycosidase</keyword>
<dbReference type="InterPro" id="IPR000445">
    <property type="entry name" value="HhH_motif"/>
</dbReference>
<feature type="compositionally biased region" description="Basic and acidic residues" evidence="20">
    <location>
        <begin position="759"/>
        <end position="768"/>
    </location>
</feature>
<name>A0A8C4V333_FALTI</name>
<dbReference type="InterPro" id="IPR015797">
    <property type="entry name" value="NUDIX_hydrolase-like_dom_sf"/>
</dbReference>